<evidence type="ECO:0000313" key="3">
    <source>
        <dbReference type="Proteomes" id="UP000238205"/>
    </source>
</evidence>
<organism evidence="2 3">
    <name type="scientific">Alkalibacterium olivapovliticus</name>
    <dbReference type="NCBI Taxonomy" id="99907"/>
    <lineage>
        <taxon>Bacteria</taxon>
        <taxon>Bacillati</taxon>
        <taxon>Bacillota</taxon>
        <taxon>Bacilli</taxon>
        <taxon>Lactobacillales</taxon>
        <taxon>Carnobacteriaceae</taxon>
        <taxon>Alkalibacterium</taxon>
    </lineage>
</organism>
<proteinExistence type="predicted"/>
<name>A0A2T0VKX0_9LACT</name>
<dbReference type="AlphaFoldDB" id="A0A2T0VKX0"/>
<comment type="caution">
    <text evidence="2">The sequence shown here is derived from an EMBL/GenBank/DDBJ whole genome shotgun (WGS) entry which is preliminary data.</text>
</comment>
<feature type="compositionally biased region" description="Basic residues" evidence="1">
    <location>
        <begin position="194"/>
        <end position="205"/>
    </location>
</feature>
<feature type="region of interest" description="Disordered" evidence="1">
    <location>
        <begin position="141"/>
        <end position="205"/>
    </location>
</feature>
<evidence type="ECO:0000313" key="2">
    <source>
        <dbReference type="EMBL" id="PRY70904.1"/>
    </source>
</evidence>
<dbReference type="RefSeq" id="WP_106196534.1">
    <property type="nucleotide sequence ID" value="NZ_PVTO01000079.1"/>
</dbReference>
<dbReference type="OrthoDB" id="2166947at2"/>
<evidence type="ECO:0000256" key="1">
    <source>
        <dbReference type="SAM" id="MobiDB-lite"/>
    </source>
</evidence>
<dbReference type="Proteomes" id="UP000238205">
    <property type="component" value="Unassembled WGS sequence"/>
</dbReference>
<protein>
    <submittedName>
        <fullName evidence="2">Uncharacterized protein</fullName>
    </submittedName>
</protein>
<accession>A0A2T0VKX0</accession>
<dbReference type="EMBL" id="PVTO01000079">
    <property type="protein sequence ID" value="PRY70904.1"/>
    <property type="molecule type" value="Genomic_DNA"/>
</dbReference>
<keyword evidence="3" id="KW-1185">Reference proteome</keyword>
<sequence>MNEQLLQTIKQLEIKKEPEEQTLEVANQSYTKNQLAHFIDRHDLSIAKSWKKAEIVTALTDWMEKARVDLLNSEPELLSFYSQNLVKAERSFDTYNSNLSDSDLERVLLLIDYGLAYNVDGQLWLPGETAGAVSNIEAVPEQQDEADTNQTDAPENKPEQSSQAKKRAQTPPPSVFTEETVAQKKQTRLNYLKKQAKKKKRKKRN</sequence>
<gene>
    <name evidence="2" type="ORF">CLV38_1791</name>
</gene>
<reference evidence="2 3" key="1">
    <citation type="submission" date="2018-03" db="EMBL/GenBank/DDBJ databases">
        <title>Genomic Encyclopedia of Archaeal and Bacterial Type Strains, Phase II (KMG-II): from individual species to whole genera.</title>
        <authorList>
            <person name="Goeker M."/>
        </authorList>
    </citation>
    <scope>NUCLEOTIDE SEQUENCE [LARGE SCALE GENOMIC DNA]</scope>
    <source>
        <strain evidence="2 3">DSM 13175</strain>
    </source>
</reference>
<feature type="compositionally biased region" description="Polar residues" evidence="1">
    <location>
        <begin position="148"/>
        <end position="163"/>
    </location>
</feature>